<dbReference type="EC" id="2.4.1.-" evidence="12"/>
<evidence type="ECO:0000256" key="5">
    <source>
        <dbReference type="ARBA" id="ARBA00022679"/>
    </source>
</evidence>
<evidence type="ECO:0000256" key="9">
    <source>
        <dbReference type="ARBA" id="ARBA00023136"/>
    </source>
</evidence>
<keyword evidence="7" id="KW-0735">Signal-anchor</keyword>
<keyword evidence="10" id="KW-0325">Glycoprotein</keyword>
<evidence type="ECO:0000256" key="11">
    <source>
        <dbReference type="ARBA" id="ARBA00036481"/>
    </source>
</evidence>
<dbReference type="Pfam" id="PF17039">
    <property type="entry name" value="Glyco_tran_10_N"/>
    <property type="match status" value="1"/>
</dbReference>
<evidence type="ECO:0000256" key="4">
    <source>
        <dbReference type="ARBA" id="ARBA00022676"/>
    </source>
</evidence>
<comment type="pathway">
    <text evidence="2">Protein modification; protein glycosylation.</text>
</comment>
<proteinExistence type="inferred from homology"/>
<evidence type="ECO:0000256" key="7">
    <source>
        <dbReference type="ARBA" id="ARBA00022968"/>
    </source>
</evidence>
<keyword evidence="8 12" id="KW-1133">Transmembrane helix</keyword>
<dbReference type="InterPro" id="IPR038577">
    <property type="entry name" value="GT10-like_C_sf"/>
</dbReference>
<dbReference type="GO" id="GO:0032580">
    <property type="term" value="C:Golgi cisterna membrane"/>
    <property type="evidence" value="ECO:0007669"/>
    <property type="project" value="UniProtKB-SubCell"/>
</dbReference>
<feature type="domain" description="Fucosyltransferase N-terminal" evidence="14">
    <location>
        <begin position="47"/>
        <end position="154"/>
    </location>
</feature>
<dbReference type="AlphaFoldDB" id="A0A3Q2VDF1"/>
<dbReference type="InterPro" id="IPR031481">
    <property type="entry name" value="Glyco_tran_10_N"/>
</dbReference>
<evidence type="ECO:0000256" key="8">
    <source>
        <dbReference type="ARBA" id="ARBA00022989"/>
    </source>
</evidence>
<comment type="subcellular location">
    <subcellularLocation>
        <location evidence="12">Golgi apparatus</location>
        <location evidence="12">Golgi stack membrane</location>
        <topology evidence="12">Single-pass type II membrane protein</topology>
    </subcellularLocation>
    <subcellularLocation>
        <location evidence="1">Membrane</location>
        <topology evidence="1">Single-pass membrane protein</topology>
    </subcellularLocation>
</comment>
<dbReference type="Gene3D" id="3.40.50.11660">
    <property type="entry name" value="Glycosyl transferase family 10, C-terminal domain"/>
    <property type="match status" value="1"/>
</dbReference>
<evidence type="ECO:0000256" key="3">
    <source>
        <dbReference type="ARBA" id="ARBA00008919"/>
    </source>
</evidence>
<dbReference type="PANTHER" id="PTHR11929:SF12">
    <property type="entry name" value="ALPHA-(1,3)-FUCOSYLTRANSFERASE 7"/>
    <property type="match status" value="1"/>
</dbReference>
<keyword evidence="12" id="KW-0333">Golgi apparatus</keyword>
<dbReference type="PANTHER" id="PTHR11929">
    <property type="entry name" value="ALPHA- 1,3 -FUCOSYLTRANSFERASE"/>
    <property type="match status" value="1"/>
</dbReference>
<dbReference type="OMA" id="PGQPWVW"/>
<evidence type="ECO:0000313" key="16">
    <source>
        <dbReference type="Proteomes" id="UP000264840"/>
    </source>
</evidence>
<reference evidence="15" key="2">
    <citation type="submission" date="2025-09" db="UniProtKB">
        <authorList>
            <consortium name="Ensembl"/>
        </authorList>
    </citation>
    <scope>IDENTIFICATION</scope>
</reference>
<dbReference type="FunFam" id="3.40.50.11660:FF:000001">
    <property type="entry name" value="alpha-(1,3)-fucosyltransferase 9"/>
    <property type="match status" value="1"/>
</dbReference>
<sequence length="346" mass="40299">MCKSKLRLACFILTLHVVIFLSLLFYNSFLTHRELQSYPNGAHGDIRILVWHWPFGRSYSLDGNKCLKMYNISRCLLTNDRADFSAADVVVFHHYELSRGLSSVPLHLDRPASQHWVWMSLEPPVNNVKLTHFNGLFNWTMSYRRDADISIPYGQTMLGGDNLSFPAAPNRSCFASWVVSKYKPQQTRAAFYQRLKKHIPIEVYGRWNKKPLPDKKLLPTISNCLFYLSFENSEKKDYISEKLWRNAFQAGAVPVVLGPNKATYEAMTPPHSFIHVADFNSPADLATYLKILSADRQAYEKYLEWHNTYRIKTYSDWRERLCQICVRYPSLPARKVYHDLDSWVNS</sequence>
<evidence type="ECO:0000256" key="2">
    <source>
        <dbReference type="ARBA" id="ARBA00004922"/>
    </source>
</evidence>
<feature type="domain" description="Fucosyltransferase C-terminal" evidence="13">
    <location>
        <begin position="170"/>
        <end position="343"/>
    </location>
</feature>
<keyword evidence="5 12" id="KW-0808">Transferase</keyword>
<evidence type="ECO:0000259" key="13">
    <source>
        <dbReference type="Pfam" id="PF00852"/>
    </source>
</evidence>
<dbReference type="Proteomes" id="UP000264840">
    <property type="component" value="Unplaced"/>
</dbReference>
<name>A0A3Q2VDF1_HAPBU</name>
<organism evidence="15 16">
    <name type="scientific">Haplochromis burtoni</name>
    <name type="common">Burton's mouthbrooder</name>
    <name type="synonym">Chromis burtoni</name>
    <dbReference type="NCBI Taxonomy" id="8153"/>
    <lineage>
        <taxon>Eukaryota</taxon>
        <taxon>Metazoa</taxon>
        <taxon>Chordata</taxon>
        <taxon>Craniata</taxon>
        <taxon>Vertebrata</taxon>
        <taxon>Euteleostomi</taxon>
        <taxon>Actinopterygii</taxon>
        <taxon>Neopterygii</taxon>
        <taxon>Teleostei</taxon>
        <taxon>Neoteleostei</taxon>
        <taxon>Acanthomorphata</taxon>
        <taxon>Ovalentaria</taxon>
        <taxon>Cichlomorphae</taxon>
        <taxon>Cichliformes</taxon>
        <taxon>Cichlidae</taxon>
        <taxon>African cichlids</taxon>
        <taxon>Pseudocrenilabrinae</taxon>
        <taxon>Haplochromini</taxon>
        <taxon>Haplochromis</taxon>
    </lineage>
</organism>
<dbReference type="Pfam" id="PF00852">
    <property type="entry name" value="Glyco_transf_10"/>
    <property type="match status" value="1"/>
</dbReference>
<keyword evidence="16" id="KW-1185">Reference proteome</keyword>
<dbReference type="SUPFAM" id="SSF53756">
    <property type="entry name" value="UDP-Glycosyltransferase/glycogen phosphorylase"/>
    <property type="match status" value="1"/>
</dbReference>
<evidence type="ECO:0000313" key="15">
    <source>
        <dbReference type="Ensembl" id="ENSHBUP00000009532.1"/>
    </source>
</evidence>
<evidence type="ECO:0000256" key="6">
    <source>
        <dbReference type="ARBA" id="ARBA00022692"/>
    </source>
</evidence>
<dbReference type="GO" id="GO:0046920">
    <property type="term" value="F:alpha-(1-&gt;3)-fucosyltransferase activity"/>
    <property type="evidence" value="ECO:0007669"/>
    <property type="project" value="TreeGrafter"/>
</dbReference>
<dbReference type="InterPro" id="IPR001503">
    <property type="entry name" value="Glyco_trans_10"/>
</dbReference>
<comment type="catalytic activity">
    <reaction evidence="11">
        <text>an N-acetyl-alpha-neuraminyl-(2-&gt;3)-beta-D-galactosyl-(1-&gt;4)-N-acetyl-beta-D-glucosaminyl derivative + GDP-beta-L-fucose = an alpha-Neu5Ac-(2-&gt;3)-beta-D-Gal-(1-&gt;4)-[alpha-L-Fuc-(1-&gt;3)]-beta-D-GlcNAc derivative + GDP + H(+)</text>
        <dbReference type="Rhea" id="RHEA:56076"/>
        <dbReference type="ChEBI" id="CHEBI:15378"/>
        <dbReference type="ChEBI" id="CHEBI:57273"/>
        <dbReference type="ChEBI" id="CHEBI:58189"/>
        <dbReference type="ChEBI" id="CHEBI:136545"/>
        <dbReference type="ChEBI" id="CHEBI:139509"/>
    </reaction>
    <physiologicalReaction direction="left-to-right" evidence="11">
        <dbReference type="Rhea" id="RHEA:56077"/>
    </physiologicalReaction>
</comment>
<evidence type="ECO:0000256" key="10">
    <source>
        <dbReference type="ARBA" id="ARBA00023180"/>
    </source>
</evidence>
<dbReference type="UniPathway" id="UPA00378"/>
<keyword evidence="4 12" id="KW-0328">Glycosyltransferase</keyword>
<evidence type="ECO:0000256" key="1">
    <source>
        <dbReference type="ARBA" id="ARBA00004167"/>
    </source>
</evidence>
<dbReference type="STRING" id="8153.ENSHBUP00000009532"/>
<keyword evidence="6 12" id="KW-0812">Transmembrane</keyword>
<comment type="similarity">
    <text evidence="3 12">Belongs to the glycosyltransferase 10 family.</text>
</comment>
<accession>A0A3Q2VDF1</accession>
<evidence type="ECO:0000259" key="14">
    <source>
        <dbReference type="Pfam" id="PF17039"/>
    </source>
</evidence>
<dbReference type="Ensembl" id="ENSHBUT00000000094.1">
    <property type="protein sequence ID" value="ENSHBUP00000009532.1"/>
    <property type="gene ID" value="ENSHBUG00000011075.1"/>
</dbReference>
<evidence type="ECO:0000256" key="12">
    <source>
        <dbReference type="RuleBase" id="RU003832"/>
    </source>
</evidence>
<dbReference type="InterPro" id="IPR055270">
    <property type="entry name" value="Glyco_tran_10_C"/>
</dbReference>
<feature type="transmembrane region" description="Helical" evidence="12">
    <location>
        <begin position="6"/>
        <end position="26"/>
    </location>
</feature>
<keyword evidence="9 12" id="KW-0472">Membrane</keyword>
<dbReference type="GeneTree" id="ENSGT00940000161618"/>
<reference evidence="15" key="1">
    <citation type="submission" date="2025-08" db="UniProtKB">
        <authorList>
            <consortium name="Ensembl"/>
        </authorList>
    </citation>
    <scope>IDENTIFICATION</scope>
</reference>
<protein>
    <recommendedName>
        <fullName evidence="12">Fucosyltransferase</fullName>
        <ecNumber evidence="12">2.4.1.-</ecNumber>
    </recommendedName>
</protein>